<dbReference type="GO" id="GO:0005886">
    <property type="term" value="C:plasma membrane"/>
    <property type="evidence" value="ECO:0007669"/>
    <property type="project" value="UniProtKB-SubCell"/>
</dbReference>
<keyword evidence="12" id="KW-1185">Reference proteome</keyword>
<comment type="pathway">
    <text evidence="9">Protein modification; lipoprotein biosynthesis (N-acyl transfer).</text>
</comment>
<feature type="transmembrane region" description="Helical" evidence="9">
    <location>
        <begin position="193"/>
        <end position="215"/>
    </location>
</feature>
<dbReference type="HAMAP" id="MF_01148">
    <property type="entry name" value="Lnt"/>
    <property type="match status" value="1"/>
</dbReference>
<dbReference type="InterPro" id="IPR004563">
    <property type="entry name" value="Apolipo_AcylTrfase"/>
</dbReference>
<dbReference type="AlphaFoldDB" id="A0A6C2UAK7"/>
<proteinExistence type="inferred from homology"/>
<keyword evidence="3 9" id="KW-1003">Cell membrane</keyword>
<feature type="transmembrane region" description="Helical" evidence="9">
    <location>
        <begin position="117"/>
        <end position="139"/>
    </location>
</feature>
<accession>A0A6C2UAK7</accession>
<dbReference type="SUPFAM" id="SSF56317">
    <property type="entry name" value="Carbon-nitrogen hydrolase"/>
    <property type="match status" value="1"/>
</dbReference>
<dbReference type="GO" id="GO:0016410">
    <property type="term" value="F:N-acyltransferase activity"/>
    <property type="evidence" value="ECO:0007669"/>
    <property type="project" value="UniProtKB-UniRule"/>
</dbReference>
<keyword evidence="6 9" id="KW-1133">Transmembrane helix</keyword>
<organism evidence="11 12">
    <name type="scientific">Pontiella desulfatans</name>
    <dbReference type="NCBI Taxonomy" id="2750659"/>
    <lineage>
        <taxon>Bacteria</taxon>
        <taxon>Pseudomonadati</taxon>
        <taxon>Kiritimatiellota</taxon>
        <taxon>Kiritimatiellia</taxon>
        <taxon>Kiritimatiellales</taxon>
        <taxon>Pontiellaceae</taxon>
        <taxon>Pontiella</taxon>
    </lineage>
</organism>
<feature type="transmembrane region" description="Helical" evidence="9">
    <location>
        <begin position="32"/>
        <end position="50"/>
    </location>
</feature>
<dbReference type="GO" id="GO:0042158">
    <property type="term" value="P:lipoprotein biosynthetic process"/>
    <property type="evidence" value="ECO:0007669"/>
    <property type="project" value="UniProtKB-UniRule"/>
</dbReference>
<dbReference type="Pfam" id="PF00795">
    <property type="entry name" value="CN_hydrolase"/>
    <property type="match status" value="1"/>
</dbReference>
<dbReference type="InterPro" id="IPR003010">
    <property type="entry name" value="C-N_Hydrolase"/>
</dbReference>
<comment type="catalytic activity">
    <reaction evidence="9">
        <text>N-terminal S-1,2-diacyl-sn-glyceryl-L-cysteinyl-[lipoprotein] + a glycerophospholipid = N-acyl-S-1,2-diacyl-sn-glyceryl-L-cysteinyl-[lipoprotein] + a 2-acyl-sn-glycero-3-phospholipid + H(+)</text>
        <dbReference type="Rhea" id="RHEA:48228"/>
        <dbReference type="Rhea" id="RHEA-COMP:14681"/>
        <dbReference type="Rhea" id="RHEA-COMP:14684"/>
        <dbReference type="ChEBI" id="CHEBI:15378"/>
        <dbReference type="ChEBI" id="CHEBI:136912"/>
        <dbReference type="ChEBI" id="CHEBI:140656"/>
        <dbReference type="ChEBI" id="CHEBI:140657"/>
        <dbReference type="ChEBI" id="CHEBI:140660"/>
        <dbReference type="EC" id="2.3.1.269"/>
    </reaction>
</comment>
<evidence type="ECO:0000313" key="11">
    <source>
        <dbReference type="EMBL" id="VGO17162.1"/>
    </source>
</evidence>
<dbReference type="InterPro" id="IPR045378">
    <property type="entry name" value="LNT_N"/>
</dbReference>
<evidence type="ECO:0000256" key="7">
    <source>
        <dbReference type="ARBA" id="ARBA00023136"/>
    </source>
</evidence>
<dbReference type="InterPro" id="IPR036526">
    <property type="entry name" value="C-N_Hydrolase_sf"/>
</dbReference>
<keyword evidence="8 9" id="KW-0012">Acyltransferase</keyword>
<evidence type="ECO:0000256" key="8">
    <source>
        <dbReference type="ARBA" id="ARBA00023315"/>
    </source>
</evidence>
<feature type="domain" description="CN hydrolase" evidence="10">
    <location>
        <begin position="268"/>
        <end position="509"/>
    </location>
</feature>
<evidence type="ECO:0000256" key="6">
    <source>
        <dbReference type="ARBA" id="ARBA00022989"/>
    </source>
</evidence>
<keyword evidence="5 9" id="KW-0812">Transmembrane</keyword>
<dbReference type="PANTHER" id="PTHR38686:SF1">
    <property type="entry name" value="APOLIPOPROTEIN N-ACYLTRANSFERASE"/>
    <property type="match status" value="1"/>
</dbReference>
<dbReference type="NCBIfam" id="TIGR00546">
    <property type="entry name" value="lnt"/>
    <property type="match status" value="1"/>
</dbReference>
<protein>
    <recommendedName>
        <fullName evidence="9">Apolipoprotein N-acyltransferase</fullName>
        <shortName evidence="9">ALP N-acyltransferase</shortName>
        <ecNumber evidence="9">2.3.1.269</ecNumber>
    </recommendedName>
</protein>
<keyword evidence="11" id="KW-0449">Lipoprotein</keyword>
<dbReference type="UniPathway" id="UPA00666"/>
<dbReference type="Pfam" id="PF20154">
    <property type="entry name" value="LNT_N"/>
    <property type="match status" value="1"/>
</dbReference>
<comment type="subcellular location">
    <subcellularLocation>
        <location evidence="1 9">Cell membrane</location>
        <topology evidence="1 9">Multi-pass membrane protein</topology>
    </subcellularLocation>
</comment>
<dbReference type="EC" id="2.3.1.269" evidence="9"/>
<dbReference type="Gene3D" id="3.60.110.10">
    <property type="entry name" value="Carbon-nitrogen hydrolase"/>
    <property type="match status" value="1"/>
</dbReference>
<feature type="transmembrane region" description="Helical" evidence="9">
    <location>
        <begin position="56"/>
        <end position="73"/>
    </location>
</feature>
<evidence type="ECO:0000256" key="4">
    <source>
        <dbReference type="ARBA" id="ARBA00022679"/>
    </source>
</evidence>
<gene>
    <name evidence="9 11" type="primary">lnt</name>
    <name evidence="11" type="ORF">PDESU_05757</name>
</gene>
<reference evidence="11 12" key="1">
    <citation type="submission" date="2019-04" db="EMBL/GenBank/DDBJ databases">
        <authorList>
            <person name="Van Vliet M D."/>
        </authorList>
    </citation>
    <scope>NUCLEOTIDE SEQUENCE [LARGE SCALE GENOMIC DNA]</scope>
    <source>
        <strain evidence="11 12">F1</strain>
    </source>
</reference>
<name>A0A6C2UAK7_PONDE</name>
<dbReference type="CDD" id="cd07571">
    <property type="entry name" value="ALP_N-acyl_transferase"/>
    <property type="match status" value="1"/>
</dbReference>
<evidence type="ECO:0000313" key="12">
    <source>
        <dbReference type="Proteomes" id="UP000366872"/>
    </source>
</evidence>
<feature type="transmembrane region" description="Helical" evidence="9">
    <location>
        <begin position="80"/>
        <end position="97"/>
    </location>
</feature>
<feature type="transmembrane region" description="Helical" evidence="9">
    <location>
        <begin position="235"/>
        <end position="254"/>
    </location>
</feature>
<dbReference type="EMBL" id="CAAHFG010000004">
    <property type="protein sequence ID" value="VGO17162.1"/>
    <property type="molecule type" value="Genomic_DNA"/>
</dbReference>
<dbReference type="Proteomes" id="UP000366872">
    <property type="component" value="Unassembled WGS sequence"/>
</dbReference>
<dbReference type="PROSITE" id="PS50263">
    <property type="entry name" value="CN_HYDROLASE"/>
    <property type="match status" value="1"/>
</dbReference>
<keyword evidence="4 9" id="KW-0808">Transferase</keyword>
<feature type="transmembrane region" description="Helical" evidence="9">
    <location>
        <begin position="151"/>
        <end position="173"/>
    </location>
</feature>
<evidence type="ECO:0000256" key="1">
    <source>
        <dbReference type="ARBA" id="ARBA00004651"/>
    </source>
</evidence>
<comment type="function">
    <text evidence="9">Catalyzes the phospholipid dependent N-acylation of the N-terminal cysteine of apolipoprotein, the last step in lipoprotein maturation.</text>
</comment>
<evidence type="ECO:0000256" key="2">
    <source>
        <dbReference type="ARBA" id="ARBA00010065"/>
    </source>
</evidence>
<evidence type="ECO:0000256" key="9">
    <source>
        <dbReference type="HAMAP-Rule" id="MF_01148"/>
    </source>
</evidence>
<sequence length="558" mass="62230">MIGSFKEMDKKRQKYDAERPAINLNNPIFQSIWFAVFGSILSGVLLALGFPGFGNSTLIFVALVPLMFAVQGASIKKASWLALLSGFVFFMMSLSWLHNLTGTVEGVGMKASALVGYALLALYCGLYFIPFAITVTLGVQRWAGENVWKNVRFMFAVTMVWVGAEYVRGFLLTGFPWNPLGVSQYANPTIIQIAEWGGVSIVSAYIVWMNAGAFITFRQYTHGSRMKKYRPHFELMIGIVPLALSIAHGMNVLFNRPEFYESVNVALVQPNIPQVEKWDTEMDQMIRDRLAELGSTALRLEGIDLMIWPETAVPDFLRTSRASYDLVKSMTATGTPLLLGSMDVEFTEAGRIYYNSSMLFGKDGEELGKYDKQHLVPFGEYVPFPGLMRKFTPIEVDFRHGAGSTILPLRGNASFSALICFEDIVAPLSVNATRAGARWLVSQSNDAWFDPSAQSEQHLAHAIFRCIENRIPMARCCNTGVSCIIDAYGNVQRNLEPLTKGFTTGQLHPRPIGLEKTFYTRNGNVFSKVALIAGATVLFVLRSKGWKFRRKKDVPEVE</sequence>
<comment type="similarity">
    <text evidence="2 9">Belongs to the CN hydrolase family. Apolipoprotein N-acyltransferase subfamily.</text>
</comment>
<evidence type="ECO:0000256" key="3">
    <source>
        <dbReference type="ARBA" id="ARBA00022475"/>
    </source>
</evidence>
<evidence type="ECO:0000256" key="5">
    <source>
        <dbReference type="ARBA" id="ARBA00022692"/>
    </source>
</evidence>
<dbReference type="PANTHER" id="PTHR38686">
    <property type="entry name" value="APOLIPOPROTEIN N-ACYLTRANSFERASE"/>
    <property type="match status" value="1"/>
</dbReference>
<keyword evidence="7 9" id="KW-0472">Membrane</keyword>
<dbReference type="RefSeq" id="WP_136082656.1">
    <property type="nucleotide sequence ID" value="NZ_CAAHFG010000004.1"/>
</dbReference>
<evidence type="ECO:0000259" key="10">
    <source>
        <dbReference type="PROSITE" id="PS50263"/>
    </source>
</evidence>